<dbReference type="Proteomes" id="UP001328107">
    <property type="component" value="Unassembled WGS sequence"/>
</dbReference>
<comment type="caution">
    <text evidence="1">The sequence shown here is derived from an EMBL/GenBank/DDBJ whole genome shotgun (WGS) entry which is preliminary data.</text>
</comment>
<proteinExistence type="predicted"/>
<sequence length="89" mass="9833">MDLPILAINDGQESTITYLNQLISSELEKRRLNEGNAKQIGLDPSQLLTSSFHPDHYYPAMGQMLSPSLSFIPPSLSPFIQQPTSSLTT</sequence>
<dbReference type="AlphaFoldDB" id="A0AAN5DA14"/>
<reference evidence="2" key="1">
    <citation type="submission" date="2022-10" db="EMBL/GenBank/DDBJ databases">
        <title>Genome assembly of Pristionchus species.</title>
        <authorList>
            <person name="Yoshida K."/>
            <person name="Sommer R.J."/>
        </authorList>
    </citation>
    <scope>NUCLEOTIDE SEQUENCE [LARGE SCALE GENOMIC DNA]</scope>
    <source>
        <strain evidence="2">RS5460</strain>
    </source>
</reference>
<protein>
    <submittedName>
        <fullName evidence="1">Uncharacterized protein</fullName>
    </submittedName>
</protein>
<accession>A0AAN5DA14</accession>
<keyword evidence="2" id="KW-1185">Reference proteome</keyword>
<gene>
    <name evidence="1" type="ORF">PMAYCL1PPCAC_28389</name>
</gene>
<name>A0AAN5DA14_9BILA</name>
<organism evidence="1 2">
    <name type="scientific">Pristionchus mayeri</name>
    <dbReference type="NCBI Taxonomy" id="1317129"/>
    <lineage>
        <taxon>Eukaryota</taxon>
        <taxon>Metazoa</taxon>
        <taxon>Ecdysozoa</taxon>
        <taxon>Nematoda</taxon>
        <taxon>Chromadorea</taxon>
        <taxon>Rhabditida</taxon>
        <taxon>Rhabditina</taxon>
        <taxon>Diplogasteromorpha</taxon>
        <taxon>Diplogasteroidea</taxon>
        <taxon>Neodiplogasteridae</taxon>
        <taxon>Pristionchus</taxon>
    </lineage>
</organism>
<evidence type="ECO:0000313" key="1">
    <source>
        <dbReference type="EMBL" id="GMR58194.1"/>
    </source>
</evidence>
<evidence type="ECO:0000313" key="2">
    <source>
        <dbReference type="Proteomes" id="UP001328107"/>
    </source>
</evidence>
<feature type="non-terminal residue" evidence="1">
    <location>
        <position position="89"/>
    </location>
</feature>
<dbReference type="EMBL" id="BTRK01000006">
    <property type="protein sequence ID" value="GMR58194.1"/>
    <property type="molecule type" value="Genomic_DNA"/>
</dbReference>